<gene>
    <name evidence="1" type="ORF">RHGRI_020532</name>
</gene>
<protein>
    <submittedName>
        <fullName evidence="1">Uncharacterized protein</fullName>
    </submittedName>
</protein>
<keyword evidence="2" id="KW-1185">Reference proteome</keyword>
<comment type="caution">
    <text evidence="1">The sequence shown here is derived from an EMBL/GenBank/DDBJ whole genome shotgun (WGS) entry which is preliminary data.</text>
</comment>
<sequence length="50" mass="5612">MVRDIAATMTFGDGSGILLPWRSLDHRIVFFILSRGGVVSRHPIMSIVWV</sequence>
<accession>A0AAV6JKY5</accession>
<dbReference type="Proteomes" id="UP000823749">
    <property type="component" value="Chromosome 7"/>
</dbReference>
<dbReference type="AlphaFoldDB" id="A0AAV6JKY5"/>
<proteinExistence type="predicted"/>
<evidence type="ECO:0000313" key="1">
    <source>
        <dbReference type="EMBL" id="KAG5540324.1"/>
    </source>
</evidence>
<reference evidence="1" key="1">
    <citation type="submission" date="2020-08" db="EMBL/GenBank/DDBJ databases">
        <title>Plant Genome Project.</title>
        <authorList>
            <person name="Zhang R.-G."/>
        </authorList>
    </citation>
    <scope>NUCLEOTIDE SEQUENCE</scope>
    <source>
        <strain evidence="1">WSP0</strain>
        <tissue evidence="1">Leaf</tissue>
    </source>
</reference>
<organism evidence="1 2">
    <name type="scientific">Rhododendron griersonianum</name>
    <dbReference type="NCBI Taxonomy" id="479676"/>
    <lineage>
        <taxon>Eukaryota</taxon>
        <taxon>Viridiplantae</taxon>
        <taxon>Streptophyta</taxon>
        <taxon>Embryophyta</taxon>
        <taxon>Tracheophyta</taxon>
        <taxon>Spermatophyta</taxon>
        <taxon>Magnoliopsida</taxon>
        <taxon>eudicotyledons</taxon>
        <taxon>Gunneridae</taxon>
        <taxon>Pentapetalae</taxon>
        <taxon>asterids</taxon>
        <taxon>Ericales</taxon>
        <taxon>Ericaceae</taxon>
        <taxon>Ericoideae</taxon>
        <taxon>Rhodoreae</taxon>
        <taxon>Rhododendron</taxon>
    </lineage>
</organism>
<evidence type="ECO:0000313" key="2">
    <source>
        <dbReference type="Proteomes" id="UP000823749"/>
    </source>
</evidence>
<name>A0AAV6JKY5_9ERIC</name>
<dbReference type="EMBL" id="JACTNZ010000007">
    <property type="protein sequence ID" value="KAG5540324.1"/>
    <property type="molecule type" value="Genomic_DNA"/>
</dbReference>